<dbReference type="Proteomes" id="UP000792457">
    <property type="component" value="Unassembled WGS sequence"/>
</dbReference>
<dbReference type="OrthoDB" id="417891at2759"/>
<dbReference type="SUPFAM" id="SSF51735">
    <property type="entry name" value="NAD(P)-binding Rossmann-fold domains"/>
    <property type="match status" value="1"/>
</dbReference>
<dbReference type="PROSITE" id="PS00061">
    <property type="entry name" value="ADH_SHORT"/>
    <property type="match status" value="1"/>
</dbReference>
<sequence>MLAMKYMGKDNGGNGGIVINMSSVLGMKPYAGCPVYCATKYALLGLTRSFGEPYYFEKTGIRMVALCPGTTATDMIHCYAAQEMFEKLGQLVENLPKQMSLCVATAVVELIAKASTGTVWVVENGDEVYEIKQPDYSSCRKSPHAI</sequence>
<dbReference type="EMBL" id="KZ308134">
    <property type="protein sequence ID" value="KAG8222466.1"/>
    <property type="molecule type" value="Genomic_DNA"/>
</dbReference>
<evidence type="ECO:0000256" key="1">
    <source>
        <dbReference type="ARBA" id="ARBA00006484"/>
    </source>
</evidence>
<dbReference type="PANTHER" id="PTHR44229:SF8">
    <property type="entry name" value="ALCOHOL DEHYDROGENASE-RELATED"/>
    <property type="match status" value="1"/>
</dbReference>
<dbReference type="InterPro" id="IPR036291">
    <property type="entry name" value="NAD(P)-bd_dom_sf"/>
</dbReference>
<name>A0A8K0JTM4_LADFU</name>
<dbReference type="InterPro" id="IPR020904">
    <property type="entry name" value="Sc_DH/Rdtase_CS"/>
</dbReference>
<comment type="caution">
    <text evidence="3">The sequence shown here is derived from an EMBL/GenBank/DDBJ whole genome shotgun (WGS) entry which is preliminary data.</text>
</comment>
<reference evidence="3" key="2">
    <citation type="submission" date="2017-10" db="EMBL/GenBank/DDBJ databases">
        <title>Ladona fulva Genome sequencing and assembly.</title>
        <authorList>
            <person name="Murali S."/>
            <person name="Richards S."/>
            <person name="Bandaranaike D."/>
            <person name="Bellair M."/>
            <person name="Blankenburg K."/>
            <person name="Chao H."/>
            <person name="Dinh H."/>
            <person name="Doddapaneni H."/>
            <person name="Dugan-Rocha S."/>
            <person name="Elkadiri S."/>
            <person name="Gnanaolivu R."/>
            <person name="Hernandez B."/>
            <person name="Skinner E."/>
            <person name="Javaid M."/>
            <person name="Lee S."/>
            <person name="Li M."/>
            <person name="Ming W."/>
            <person name="Munidasa M."/>
            <person name="Muniz J."/>
            <person name="Nguyen L."/>
            <person name="Hughes D."/>
            <person name="Osuji N."/>
            <person name="Pu L.-L."/>
            <person name="Puazo M."/>
            <person name="Qu C."/>
            <person name="Quiroz J."/>
            <person name="Raj R."/>
            <person name="Weissenberger G."/>
            <person name="Xin Y."/>
            <person name="Zou X."/>
            <person name="Han Y."/>
            <person name="Worley K."/>
            <person name="Muzny D."/>
            <person name="Gibbs R."/>
        </authorList>
    </citation>
    <scope>NUCLEOTIDE SEQUENCE</scope>
    <source>
        <strain evidence="3">Sampled in the wild</strain>
    </source>
</reference>
<evidence type="ECO:0000256" key="2">
    <source>
        <dbReference type="ARBA" id="ARBA00023002"/>
    </source>
</evidence>
<evidence type="ECO:0000313" key="3">
    <source>
        <dbReference type="EMBL" id="KAG8222466.1"/>
    </source>
</evidence>
<evidence type="ECO:0008006" key="5">
    <source>
        <dbReference type="Google" id="ProtNLM"/>
    </source>
</evidence>
<organism evidence="3 4">
    <name type="scientific">Ladona fulva</name>
    <name type="common">Scarce chaser dragonfly</name>
    <name type="synonym">Libellula fulva</name>
    <dbReference type="NCBI Taxonomy" id="123851"/>
    <lineage>
        <taxon>Eukaryota</taxon>
        <taxon>Metazoa</taxon>
        <taxon>Ecdysozoa</taxon>
        <taxon>Arthropoda</taxon>
        <taxon>Hexapoda</taxon>
        <taxon>Insecta</taxon>
        <taxon>Pterygota</taxon>
        <taxon>Palaeoptera</taxon>
        <taxon>Odonata</taxon>
        <taxon>Epiprocta</taxon>
        <taxon>Anisoptera</taxon>
        <taxon>Libelluloidea</taxon>
        <taxon>Libellulidae</taxon>
        <taxon>Ladona</taxon>
    </lineage>
</organism>
<keyword evidence="4" id="KW-1185">Reference proteome</keyword>
<keyword evidence="2" id="KW-0560">Oxidoreductase</keyword>
<dbReference type="PRINTS" id="PR01167">
    <property type="entry name" value="INSADHFAMILY"/>
</dbReference>
<protein>
    <recommendedName>
        <fullName evidence="5">Alcohol dehydrogenase</fullName>
    </recommendedName>
</protein>
<dbReference type="GO" id="GO:0005737">
    <property type="term" value="C:cytoplasm"/>
    <property type="evidence" value="ECO:0007669"/>
    <property type="project" value="TreeGrafter"/>
</dbReference>
<dbReference type="GO" id="GO:0016616">
    <property type="term" value="F:oxidoreductase activity, acting on the CH-OH group of donors, NAD or NADP as acceptor"/>
    <property type="evidence" value="ECO:0007669"/>
    <property type="project" value="TreeGrafter"/>
</dbReference>
<dbReference type="Gene3D" id="3.40.50.720">
    <property type="entry name" value="NAD(P)-binding Rossmann-like Domain"/>
    <property type="match status" value="1"/>
</dbReference>
<evidence type="ECO:0000313" key="4">
    <source>
        <dbReference type="Proteomes" id="UP000792457"/>
    </source>
</evidence>
<reference evidence="3" key="1">
    <citation type="submission" date="2013-04" db="EMBL/GenBank/DDBJ databases">
        <authorList>
            <person name="Qu J."/>
            <person name="Murali S.C."/>
            <person name="Bandaranaike D."/>
            <person name="Bellair M."/>
            <person name="Blankenburg K."/>
            <person name="Chao H."/>
            <person name="Dinh H."/>
            <person name="Doddapaneni H."/>
            <person name="Downs B."/>
            <person name="Dugan-Rocha S."/>
            <person name="Elkadiri S."/>
            <person name="Gnanaolivu R.D."/>
            <person name="Hernandez B."/>
            <person name="Javaid M."/>
            <person name="Jayaseelan J.C."/>
            <person name="Lee S."/>
            <person name="Li M."/>
            <person name="Ming W."/>
            <person name="Munidasa M."/>
            <person name="Muniz J."/>
            <person name="Nguyen L."/>
            <person name="Ongeri F."/>
            <person name="Osuji N."/>
            <person name="Pu L.-L."/>
            <person name="Puazo M."/>
            <person name="Qu C."/>
            <person name="Quiroz J."/>
            <person name="Raj R."/>
            <person name="Weissenberger G."/>
            <person name="Xin Y."/>
            <person name="Zou X."/>
            <person name="Han Y."/>
            <person name="Richards S."/>
            <person name="Worley K."/>
            <person name="Muzny D."/>
            <person name="Gibbs R."/>
        </authorList>
    </citation>
    <scope>NUCLEOTIDE SEQUENCE</scope>
    <source>
        <strain evidence="3">Sampled in the wild</strain>
    </source>
</reference>
<dbReference type="InterPro" id="IPR002347">
    <property type="entry name" value="SDR_fam"/>
</dbReference>
<dbReference type="Pfam" id="PF00106">
    <property type="entry name" value="adh_short"/>
    <property type="match status" value="1"/>
</dbReference>
<dbReference type="PANTHER" id="PTHR44229">
    <property type="entry name" value="15-HYDROXYPROSTAGLANDIN DEHYDROGENASE [NAD(+)]"/>
    <property type="match status" value="1"/>
</dbReference>
<gene>
    <name evidence="3" type="ORF">J437_LFUL002201</name>
</gene>
<comment type="similarity">
    <text evidence="1">Belongs to the short-chain dehydrogenases/reductases (SDR) family.</text>
</comment>
<accession>A0A8K0JTM4</accession>
<proteinExistence type="inferred from homology"/>
<dbReference type="AlphaFoldDB" id="A0A8K0JTM4"/>